<dbReference type="OMA" id="PRFPGQC"/>
<organism evidence="12 13">
    <name type="scientific">Klebsormidium nitens</name>
    <name type="common">Green alga</name>
    <name type="synonym">Ulothrix nitens</name>
    <dbReference type="NCBI Taxonomy" id="105231"/>
    <lineage>
        <taxon>Eukaryota</taxon>
        <taxon>Viridiplantae</taxon>
        <taxon>Streptophyta</taxon>
        <taxon>Klebsormidiophyceae</taxon>
        <taxon>Klebsormidiales</taxon>
        <taxon>Klebsormidiaceae</taxon>
        <taxon>Klebsormidium</taxon>
    </lineage>
</organism>
<evidence type="ECO:0000256" key="1">
    <source>
        <dbReference type="ARBA" id="ARBA00008226"/>
    </source>
</evidence>
<dbReference type="Gene3D" id="3.30.930.10">
    <property type="entry name" value="Bira Bifunctional Protein, Domain 2"/>
    <property type="match status" value="1"/>
</dbReference>
<evidence type="ECO:0000256" key="6">
    <source>
        <dbReference type="ARBA" id="ARBA00022917"/>
    </source>
</evidence>
<dbReference type="InterPro" id="IPR045864">
    <property type="entry name" value="aa-tRNA-synth_II/BPL/LPL"/>
</dbReference>
<protein>
    <recommendedName>
        <fullName evidence="2">asparagine--tRNA ligase</fullName>
        <ecNumber evidence="2">6.1.1.22</ecNumber>
    </recommendedName>
</protein>
<dbReference type="InterPro" id="IPR004522">
    <property type="entry name" value="Asn-tRNA-ligase"/>
</dbReference>
<dbReference type="CDD" id="cd00776">
    <property type="entry name" value="AsxRS_core"/>
    <property type="match status" value="1"/>
</dbReference>
<keyword evidence="13" id="KW-1185">Reference proteome</keyword>
<accession>A0A1Y1HPS8</accession>
<dbReference type="OrthoDB" id="1931232at2759"/>
<dbReference type="PROSITE" id="PS50862">
    <property type="entry name" value="AA_TRNA_LIGASE_II"/>
    <property type="match status" value="1"/>
</dbReference>
<keyword evidence="5" id="KW-0067">ATP-binding</keyword>
<keyword evidence="6" id="KW-0648">Protein biosynthesis</keyword>
<dbReference type="FunFam" id="3.30.930.10:FF:000016">
    <property type="entry name" value="Asparagine--tRNA ligase"/>
    <property type="match status" value="1"/>
</dbReference>
<evidence type="ECO:0000256" key="2">
    <source>
        <dbReference type="ARBA" id="ARBA00012816"/>
    </source>
</evidence>
<evidence type="ECO:0000256" key="3">
    <source>
        <dbReference type="ARBA" id="ARBA00022598"/>
    </source>
</evidence>
<dbReference type="InterPro" id="IPR012340">
    <property type="entry name" value="NA-bd_OB-fold"/>
</dbReference>
<keyword evidence="4" id="KW-0547">Nucleotide-binding</keyword>
<dbReference type="PANTHER" id="PTHR22594">
    <property type="entry name" value="ASPARTYL/LYSYL-TRNA SYNTHETASE"/>
    <property type="match status" value="1"/>
</dbReference>
<dbReference type="InterPro" id="IPR002312">
    <property type="entry name" value="Asp/Asn-tRNA-synth_IIb"/>
</dbReference>
<dbReference type="EC" id="6.1.1.22" evidence="2"/>
<dbReference type="Gene3D" id="2.40.50.140">
    <property type="entry name" value="Nucleic acid-binding proteins"/>
    <property type="match status" value="1"/>
</dbReference>
<dbReference type="NCBIfam" id="NF003037">
    <property type="entry name" value="PRK03932.1"/>
    <property type="match status" value="1"/>
</dbReference>
<dbReference type="Gene3D" id="1.10.287.10">
    <property type="entry name" value="S15/NS1, RNA-binding"/>
    <property type="match status" value="1"/>
</dbReference>
<gene>
    <name evidence="12" type="ORF">KFL_000040300</name>
</gene>
<keyword evidence="3" id="KW-0436">Ligase</keyword>
<keyword evidence="7 12" id="KW-0030">Aminoacyl-tRNA synthetase</keyword>
<evidence type="ECO:0000256" key="5">
    <source>
        <dbReference type="ARBA" id="ARBA00022840"/>
    </source>
</evidence>
<feature type="coiled-coil region" evidence="9">
    <location>
        <begin position="255"/>
        <end position="286"/>
    </location>
</feature>
<dbReference type="GO" id="GO:0005739">
    <property type="term" value="C:mitochondrion"/>
    <property type="evidence" value="ECO:0000318"/>
    <property type="project" value="GO_Central"/>
</dbReference>
<dbReference type="CDD" id="cd04318">
    <property type="entry name" value="EcAsnRS_like_N"/>
    <property type="match status" value="1"/>
</dbReference>
<dbReference type="AlphaFoldDB" id="A0A1Y1HPS8"/>
<evidence type="ECO:0000313" key="13">
    <source>
        <dbReference type="Proteomes" id="UP000054558"/>
    </source>
</evidence>
<evidence type="ECO:0000313" key="12">
    <source>
        <dbReference type="EMBL" id="GAQ77828.1"/>
    </source>
</evidence>
<name>A0A1Y1HPS8_KLENI</name>
<evidence type="ECO:0000256" key="9">
    <source>
        <dbReference type="SAM" id="Coils"/>
    </source>
</evidence>
<dbReference type="Proteomes" id="UP000054558">
    <property type="component" value="Unassembled WGS sequence"/>
</dbReference>
<dbReference type="GO" id="GO:0003676">
    <property type="term" value="F:nucleic acid binding"/>
    <property type="evidence" value="ECO:0007669"/>
    <property type="project" value="InterPro"/>
</dbReference>
<feature type="domain" description="Aminoacyl-transfer RNA synthetases class-II family profile" evidence="10">
    <location>
        <begin position="176"/>
        <end position="561"/>
    </location>
</feature>
<feature type="domain" description="WHEP-TRS" evidence="11">
    <location>
        <begin position="235"/>
        <end position="290"/>
    </location>
</feature>
<dbReference type="InterPro" id="IPR004364">
    <property type="entry name" value="Aa-tRNA-synt_II"/>
</dbReference>
<dbReference type="GO" id="GO:0005524">
    <property type="term" value="F:ATP binding"/>
    <property type="evidence" value="ECO:0007669"/>
    <property type="project" value="UniProtKB-KW"/>
</dbReference>
<evidence type="ECO:0000256" key="4">
    <source>
        <dbReference type="ARBA" id="ARBA00022741"/>
    </source>
</evidence>
<keyword evidence="9" id="KW-0175">Coiled coil</keyword>
<evidence type="ECO:0000256" key="8">
    <source>
        <dbReference type="ARBA" id="ARBA00047844"/>
    </source>
</evidence>
<dbReference type="GO" id="GO:0004816">
    <property type="term" value="F:asparagine-tRNA ligase activity"/>
    <property type="evidence" value="ECO:0000318"/>
    <property type="project" value="GO_Central"/>
</dbReference>
<dbReference type="InterPro" id="IPR000738">
    <property type="entry name" value="WHEP-TRS_dom"/>
</dbReference>
<dbReference type="PANTHER" id="PTHR22594:SF54">
    <property type="entry name" value="ASPARAGINE--TRNA LIGASE, CYTOPLASMIC 1-RELATED"/>
    <property type="match status" value="1"/>
</dbReference>
<dbReference type="Pfam" id="PF01336">
    <property type="entry name" value="tRNA_anti-codon"/>
    <property type="match status" value="1"/>
</dbReference>
<dbReference type="HAMAP" id="MF_00534">
    <property type="entry name" value="Asn_tRNA_synth"/>
    <property type="match status" value="1"/>
</dbReference>
<dbReference type="GO" id="GO:0006421">
    <property type="term" value="P:asparaginyl-tRNA aminoacylation"/>
    <property type="evidence" value="ECO:0000318"/>
    <property type="project" value="GO_Central"/>
</dbReference>
<evidence type="ECO:0000259" key="11">
    <source>
        <dbReference type="PROSITE" id="PS51185"/>
    </source>
</evidence>
<dbReference type="Pfam" id="PF00152">
    <property type="entry name" value="tRNA-synt_2"/>
    <property type="match status" value="2"/>
</dbReference>
<comment type="similarity">
    <text evidence="1">Belongs to the class-II aminoacyl-tRNA synthetase family.</text>
</comment>
<dbReference type="PRINTS" id="PR01042">
    <property type="entry name" value="TRNASYNTHASP"/>
</dbReference>
<dbReference type="SUPFAM" id="SSF55681">
    <property type="entry name" value="Class II aaRS and biotin synthetases"/>
    <property type="match status" value="1"/>
</dbReference>
<evidence type="ECO:0000259" key="10">
    <source>
        <dbReference type="PROSITE" id="PS50862"/>
    </source>
</evidence>
<dbReference type="PROSITE" id="PS51185">
    <property type="entry name" value="WHEP_TRS_2"/>
    <property type="match status" value="1"/>
</dbReference>
<dbReference type="EMBL" id="DF236953">
    <property type="protein sequence ID" value="GAQ77828.1"/>
    <property type="molecule type" value="Genomic_DNA"/>
</dbReference>
<dbReference type="SUPFAM" id="SSF50249">
    <property type="entry name" value="Nucleic acid-binding proteins"/>
    <property type="match status" value="1"/>
</dbReference>
<proteinExistence type="inferred from homology"/>
<dbReference type="STRING" id="105231.A0A1Y1HPS8"/>
<evidence type="ECO:0000256" key="7">
    <source>
        <dbReference type="ARBA" id="ARBA00023146"/>
    </source>
</evidence>
<dbReference type="InterPro" id="IPR004365">
    <property type="entry name" value="NA-bd_OB_tRNA"/>
</dbReference>
<dbReference type="NCBIfam" id="TIGR00457">
    <property type="entry name" value="asnS"/>
    <property type="match status" value="1"/>
</dbReference>
<reference evidence="12 13" key="1">
    <citation type="journal article" date="2014" name="Nat. Commun.">
        <title>Klebsormidium flaccidum genome reveals primary factors for plant terrestrial adaptation.</title>
        <authorList>
            <person name="Hori K."/>
            <person name="Maruyama F."/>
            <person name="Fujisawa T."/>
            <person name="Togashi T."/>
            <person name="Yamamoto N."/>
            <person name="Seo M."/>
            <person name="Sato S."/>
            <person name="Yamada T."/>
            <person name="Mori H."/>
            <person name="Tajima N."/>
            <person name="Moriyama T."/>
            <person name="Ikeuchi M."/>
            <person name="Watanabe M."/>
            <person name="Wada H."/>
            <person name="Kobayashi K."/>
            <person name="Saito M."/>
            <person name="Masuda T."/>
            <person name="Sasaki-Sekimoto Y."/>
            <person name="Mashiguchi K."/>
            <person name="Awai K."/>
            <person name="Shimojima M."/>
            <person name="Masuda S."/>
            <person name="Iwai M."/>
            <person name="Nobusawa T."/>
            <person name="Narise T."/>
            <person name="Kondo S."/>
            <person name="Saito H."/>
            <person name="Sato R."/>
            <person name="Murakawa M."/>
            <person name="Ihara Y."/>
            <person name="Oshima-Yamada Y."/>
            <person name="Ohtaka K."/>
            <person name="Satoh M."/>
            <person name="Sonobe K."/>
            <person name="Ishii M."/>
            <person name="Ohtani R."/>
            <person name="Kanamori-Sato M."/>
            <person name="Honoki R."/>
            <person name="Miyazaki D."/>
            <person name="Mochizuki H."/>
            <person name="Umetsu J."/>
            <person name="Higashi K."/>
            <person name="Shibata D."/>
            <person name="Kamiya Y."/>
            <person name="Sato N."/>
            <person name="Nakamura Y."/>
            <person name="Tabata S."/>
            <person name="Ida S."/>
            <person name="Kurokawa K."/>
            <person name="Ohta H."/>
        </authorList>
    </citation>
    <scope>NUCLEOTIDE SEQUENCE [LARGE SCALE GENOMIC DNA]</scope>
    <source>
        <strain evidence="12 13">NIES-2285</strain>
    </source>
</reference>
<sequence length="571" mass="63749">MAEDGPASQSPVTDDVAALQITDEEALEGVYTEQQHKYSQRTLIKTILSSGTTLAEKKLVVGGWVKTGRVAGAGAFGFLELNDGSCASSLQVIIDKAVYPLAKLTATGTSVTVVGTLSKTPEGTKQVVELRATKILHLGASEPATYPIAKTKLSLEYLRSVQHLRARTNTISAVARIRSSLAFATHKFFNEHGFMYIHTPLITTSDAEGAGELFQVTTLLSKVSEPQEPPPTEEEIAAAEAAVTEKGDQVRVLKEKKEKSKVKRAVAELTELKEKVEELKKRARVVGGLLRKEDGAVDYGEDFFGRQAFLTVSGQLQVETYAMALSNVYTFGPTFRAENSNTTRHLAEFWMIEPEIAFADLKDDMQLAEDYVRYLCQYLLDHCGEDLELMRKLYDKTCIDRLTAVASTPFGRVSYTEAIEILLKVKKEDKEFENKVEWGIDLASEHERYLAEVHFQKPVVVYNYPKDIKAFYMRLNDDGKTVAAMDVLVPGVGELVGGSQREERLEVLEQRLQEMGLPREPYEWYLETRKYGTVKHAGFGLGFERMILFATGMENIRDVIPFPRYPGRADL</sequence>
<comment type="catalytic activity">
    <reaction evidence="8">
        <text>tRNA(Asn) + L-asparagine + ATP = L-asparaginyl-tRNA(Asn) + AMP + diphosphate + H(+)</text>
        <dbReference type="Rhea" id="RHEA:11180"/>
        <dbReference type="Rhea" id="RHEA-COMP:9659"/>
        <dbReference type="Rhea" id="RHEA-COMP:9674"/>
        <dbReference type="ChEBI" id="CHEBI:15378"/>
        <dbReference type="ChEBI" id="CHEBI:30616"/>
        <dbReference type="ChEBI" id="CHEBI:33019"/>
        <dbReference type="ChEBI" id="CHEBI:58048"/>
        <dbReference type="ChEBI" id="CHEBI:78442"/>
        <dbReference type="ChEBI" id="CHEBI:78515"/>
        <dbReference type="ChEBI" id="CHEBI:456215"/>
        <dbReference type="EC" id="6.1.1.22"/>
    </reaction>
</comment>
<dbReference type="InterPro" id="IPR006195">
    <property type="entry name" value="aa-tRNA-synth_II"/>
</dbReference>